<evidence type="ECO:0000313" key="1">
    <source>
        <dbReference type="EMBL" id="CAG1861053.1"/>
    </source>
</evidence>
<keyword evidence="3" id="KW-1185">Reference proteome</keyword>
<protein>
    <submittedName>
        <fullName evidence="1">(wild Malaysian banana) hypothetical protein</fullName>
    </submittedName>
</protein>
<dbReference type="EMBL" id="HG996467">
    <property type="protein sequence ID" value="CAG1861053.1"/>
    <property type="molecule type" value="Genomic_DNA"/>
</dbReference>
<dbReference type="InParanoid" id="A0A804HZ40"/>
<dbReference type="AlphaFoldDB" id="A0A804HZ40"/>
<sequence>MFLILDILYFQQRPVPSLSPVLLPVLSPIRHRERGRLGSKPGDLPRSPQIASPKGLVRRIHCYPLLWYRDSSLLSDERSIHIAPNGTFSSPLYGICFV</sequence>
<reference evidence="2" key="2">
    <citation type="submission" date="2021-05" db="UniProtKB">
        <authorList>
            <consortium name="EnsemblPlants"/>
        </authorList>
    </citation>
    <scope>IDENTIFICATION</scope>
    <source>
        <strain evidence="2">subsp. malaccensis</strain>
    </source>
</reference>
<evidence type="ECO:0000313" key="3">
    <source>
        <dbReference type="Proteomes" id="UP000012960"/>
    </source>
</evidence>
<reference evidence="1" key="1">
    <citation type="submission" date="2021-03" db="EMBL/GenBank/DDBJ databases">
        <authorList>
            <consortium name="Genoscope - CEA"/>
            <person name="William W."/>
        </authorList>
    </citation>
    <scope>NUCLEOTIDE SEQUENCE</scope>
    <source>
        <strain evidence="1">Doubled-haploid Pahang</strain>
    </source>
</reference>
<evidence type="ECO:0000313" key="2">
    <source>
        <dbReference type="EnsemblPlants" id="Ma02_p04210.1"/>
    </source>
</evidence>
<organism evidence="2 3">
    <name type="scientific">Musa acuminata subsp. malaccensis</name>
    <name type="common">Wild banana</name>
    <name type="synonym">Musa malaccensis</name>
    <dbReference type="NCBI Taxonomy" id="214687"/>
    <lineage>
        <taxon>Eukaryota</taxon>
        <taxon>Viridiplantae</taxon>
        <taxon>Streptophyta</taxon>
        <taxon>Embryophyta</taxon>
        <taxon>Tracheophyta</taxon>
        <taxon>Spermatophyta</taxon>
        <taxon>Magnoliopsida</taxon>
        <taxon>Liliopsida</taxon>
        <taxon>Zingiberales</taxon>
        <taxon>Musaceae</taxon>
        <taxon>Musa</taxon>
    </lineage>
</organism>
<accession>A0A804HZ40</accession>
<name>A0A804HZ40_MUSAM</name>
<dbReference type="Proteomes" id="UP000012960">
    <property type="component" value="Unplaced"/>
</dbReference>
<dbReference type="EnsemblPlants" id="Ma02_t04210.1">
    <property type="protein sequence ID" value="Ma02_p04210.1"/>
    <property type="gene ID" value="Ma02_g04210"/>
</dbReference>
<dbReference type="Gramene" id="Ma02_t04210.1">
    <property type="protein sequence ID" value="Ma02_p04210.1"/>
    <property type="gene ID" value="Ma02_g04210"/>
</dbReference>
<gene>
    <name evidence="1" type="ORF">GSMUA_59470.1</name>
</gene>
<proteinExistence type="predicted"/>